<organism evidence="2 3">
    <name type="scientific">Carnobacterium divergens</name>
    <name type="common">Lactobacillus divergens</name>
    <dbReference type="NCBI Taxonomy" id="2748"/>
    <lineage>
        <taxon>Bacteria</taxon>
        <taxon>Bacillati</taxon>
        <taxon>Bacillota</taxon>
        <taxon>Bacilli</taxon>
        <taxon>Lactobacillales</taxon>
        <taxon>Carnobacteriaceae</taxon>
        <taxon>Carnobacterium</taxon>
    </lineage>
</organism>
<reference evidence="2" key="1">
    <citation type="submission" date="2022-04" db="EMBL/GenBank/DDBJ databases">
        <title>Draft genome sequences of lactic acid bacteria (LAB) strains involved in meat spoilage.</title>
        <authorList>
            <person name="Palevich N."/>
        </authorList>
    </citation>
    <scope>NUCLEOTIDE SEQUENCE</scope>
    <source>
        <strain evidence="2">9-14</strain>
    </source>
</reference>
<evidence type="ECO:0008006" key="4">
    <source>
        <dbReference type="Google" id="ProtNLM"/>
    </source>
</evidence>
<name>A0AAW8R996_CARDV</name>
<dbReference type="GO" id="GO:0016787">
    <property type="term" value="F:hydrolase activity"/>
    <property type="evidence" value="ECO:0007669"/>
    <property type="project" value="UniProtKB-KW"/>
</dbReference>
<gene>
    <name evidence="2" type="ORF">MX635_07570</name>
</gene>
<proteinExistence type="predicted"/>
<dbReference type="SUPFAM" id="SSF52980">
    <property type="entry name" value="Restriction endonuclease-like"/>
    <property type="match status" value="1"/>
</dbReference>
<evidence type="ECO:0000313" key="3">
    <source>
        <dbReference type="Proteomes" id="UP001249945"/>
    </source>
</evidence>
<evidence type="ECO:0000256" key="1">
    <source>
        <dbReference type="ARBA" id="ARBA00022801"/>
    </source>
</evidence>
<dbReference type="Proteomes" id="UP001249945">
    <property type="component" value="Unassembled WGS sequence"/>
</dbReference>
<dbReference type="EMBL" id="JALRMR010000007">
    <property type="protein sequence ID" value="MDT1974250.1"/>
    <property type="molecule type" value="Genomic_DNA"/>
</dbReference>
<dbReference type="GO" id="GO:0003676">
    <property type="term" value="F:nucleic acid binding"/>
    <property type="evidence" value="ECO:0007669"/>
    <property type="project" value="InterPro"/>
</dbReference>
<dbReference type="InterPro" id="IPR011335">
    <property type="entry name" value="Restrct_endonuc-II-like"/>
</dbReference>
<dbReference type="InterPro" id="IPR011856">
    <property type="entry name" value="tRNA_endonuc-like_dom_sf"/>
</dbReference>
<evidence type="ECO:0000313" key="2">
    <source>
        <dbReference type="EMBL" id="MDT1974250.1"/>
    </source>
</evidence>
<comment type="caution">
    <text evidence="2">The sequence shown here is derived from an EMBL/GenBank/DDBJ whole genome shotgun (WGS) entry which is preliminary data.</text>
</comment>
<dbReference type="Gene3D" id="3.40.1350.10">
    <property type="match status" value="1"/>
</dbReference>
<accession>A0AAW8R996</accession>
<sequence length="506" mass="59763">MTDVVESIQMANSIEVLLEISKRYYSKIPISQRSLVFNQVIFQRKLEPEDDQLSLKLAMNLSFLFMTYPVKMSIRERLFKKINVESEFGVFRLFIQKMYQLYLEQQIEQSEGDLFTTYLNYHFHFPSIAVGDYLELFKLFDKISKKIYGFSIYNLAGVLLFFTSNTNIDEEGKMTITNAWISNKDMKNYFDRELYPIIISGLFADVSEVNSEKLLYPTAVPKLFKGKIGLRFKTGYFVPQCEFIFENILRYLIEASESDKFKGNVLEDHTRDILKNFFTEGTVTKTYYDEEKNEQDILVQYKDYLLVIECKAHDFKEVYRDQDAAVNRLNQRFNHVILKGCKQCERVKERVTNNESVVFYDSDKANKRKKIIELPNTANLKILKVVVTLDDYLNLSESPHEFLDEKYQDTWIVNLFTLKRILWASNQEKLIKYIEYRTSALTTISSINSDELDQYGYYVSPNYDIFPPNNIGISIHLMSGFSKMFDHYDDESFKKQWKLLSEHLNR</sequence>
<protein>
    <recommendedName>
        <fullName evidence="4">NERD domain-containing protein</fullName>
    </recommendedName>
</protein>
<keyword evidence="1" id="KW-0378">Hydrolase</keyword>
<dbReference type="RefSeq" id="WP_311780453.1">
    <property type="nucleotide sequence ID" value="NZ_JALRMR010000007.1"/>
</dbReference>
<dbReference type="AlphaFoldDB" id="A0AAW8R996"/>